<organism evidence="6 7">
    <name type="scientific">Tectimicrobiota bacterium</name>
    <dbReference type="NCBI Taxonomy" id="2528274"/>
    <lineage>
        <taxon>Bacteria</taxon>
        <taxon>Pseudomonadati</taxon>
        <taxon>Nitrospinota/Tectimicrobiota group</taxon>
        <taxon>Candidatus Tectimicrobiota</taxon>
    </lineage>
</organism>
<comment type="subcellular location">
    <subcellularLocation>
        <location evidence="1">Secreted</location>
    </subcellularLocation>
</comment>
<feature type="region of interest" description="Disordered" evidence="5">
    <location>
        <begin position="133"/>
        <end position="170"/>
    </location>
</feature>
<keyword evidence="3" id="KW-0732">Signal</keyword>
<evidence type="ECO:0000256" key="5">
    <source>
        <dbReference type="SAM" id="MobiDB-lite"/>
    </source>
</evidence>
<name>A0A932ZSR8_UNCTE</name>
<reference evidence="6" key="1">
    <citation type="submission" date="2020-07" db="EMBL/GenBank/DDBJ databases">
        <title>Huge and variable diversity of episymbiotic CPR bacteria and DPANN archaea in groundwater ecosystems.</title>
        <authorList>
            <person name="He C.Y."/>
            <person name="Keren R."/>
            <person name="Whittaker M."/>
            <person name="Farag I.F."/>
            <person name="Doudna J."/>
            <person name="Cate J.H.D."/>
            <person name="Banfield J.F."/>
        </authorList>
    </citation>
    <scope>NUCLEOTIDE SEQUENCE</scope>
    <source>
        <strain evidence="6">NC_groundwater_1370_Ag_S-0.2um_69_93</strain>
    </source>
</reference>
<dbReference type="InterPro" id="IPR028974">
    <property type="entry name" value="TSP_type-3_rpt"/>
</dbReference>
<dbReference type="InterPro" id="IPR053180">
    <property type="entry name" value="Ca-binding_acidic-repeat"/>
</dbReference>
<dbReference type="GO" id="GO:0005509">
    <property type="term" value="F:calcium ion binding"/>
    <property type="evidence" value="ECO:0007669"/>
    <property type="project" value="InterPro"/>
</dbReference>
<feature type="compositionally biased region" description="Basic and acidic residues" evidence="5">
    <location>
        <begin position="154"/>
        <end position="168"/>
    </location>
</feature>
<dbReference type="EMBL" id="JACQRX010000212">
    <property type="protein sequence ID" value="MBI4251774.1"/>
    <property type="molecule type" value="Genomic_DNA"/>
</dbReference>
<dbReference type="PROSITE" id="PS51257">
    <property type="entry name" value="PROKAR_LIPOPROTEIN"/>
    <property type="match status" value="1"/>
</dbReference>
<dbReference type="InterPro" id="IPR059100">
    <property type="entry name" value="TSP3_bac"/>
</dbReference>
<keyword evidence="2" id="KW-0964">Secreted</keyword>
<feature type="compositionally biased region" description="Low complexity" evidence="5">
    <location>
        <begin position="232"/>
        <end position="268"/>
    </location>
</feature>
<evidence type="ECO:0000313" key="7">
    <source>
        <dbReference type="Proteomes" id="UP000752292"/>
    </source>
</evidence>
<feature type="compositionally biased region" description="Basic and acidic residues" evidence="5">
    <location>
        <begin position="133"/>
        <end position="145"/>
    </location>
</feature>
<evidence type="ECO:0000313" key="6">
    <source>
        <dbReference type="EMBL" id="MBI4251774.1"/>
    </source>
</evidence>
<proteinExistence type="predicted"/>
<evidence type="ECO:0000256" key="2">
    <source>
        <dbReference type="ARBA" id="ARBA00022525"/>
    </source>
</evidence>
<sequence length="268" mass="28910">MPSAVRLRFPRRLGAACLLVGLLGLAGCVRNSSVSDEAWKTLASSIQKEFDLLVREFDQLDGQGDMELCAPVQFAVARFAVYQAVEERRNSDLAQLARFISRARRALSFPQQALRDRLCVDSDGDGLTDLEEARVHKTHPNKADTDGDGLSDGEEVRRHRTDPLKFDTDGDLLSDGEEVLLYKTSPLRQDSDGDGYPDGLEVFKGTDPLDPCSFPAGEGANRLPGPYTQCRPKPAGAAAPPKRFVPKPAAPRGPSGGSALPGPGPSVR</sequence>
<dbReference type="SUPFAM" id="SSF103647">
    <property type="entry name" value="TSP type-3 repeat"/>
    <property type="match status" value="1"/>
</dbReference>
<dbReference type="Gene3D" id="4.10.1080.10">
    <property type="entry name" value="TSP type-3 repeat"/>
    <property type="match status" value="1"/>
</dbReference>
<evidence type="ECO:0000256" key="4">
    <source>
        <dbReference type="ARBA" id="ARBA00022837"/>
    </source>
</evidence>
<feature type="region of interest" description="Disordered" evidence="5">
    <location>
        <begin position="211"/>
        <end position="268"/>
    </location>
</feature>
<gene>
    <name evidence="6" type="ORF">HY618_04880</name>
</gene>
<evidence type="ECO:0000256" key="1">
    <source>
        <dbReference type="ARBA" id="ARBA00004613"/>
    </source>
</evidence>
<comment type="caution">
    <text evidence="6">The sequence shown here is derived from an EMBL/GenBank/DDBJ whole genome shotgun (WGS) entry which is preliminary data.</text>
</comment>
<dbReference type="PANTHER" id="PTHR37467">
    <property type="entry name" value="EXPORTED CALCIUM-BINDING GLYCOPROTEIN-RELATED"/>
    <property type="match status" value="1"/>
</dbReference>
<dbReference type="Pfam" id="PF18884">
    <property type="entry name" value="TSP3_bac"/>
    <property type="match status" value="4"/>
</dbReference>
<dbReference type="Proteomes" id="UP000752292">
    <property type="component" value="Unassembled WGS sequence"/>
</dbReference>
<dbReference type="AlphaFoldDB" id="A0A932ZSR8"/>
<evidence type="ECO:0008006" key="8">
    <source>
        <dbReference type="Google" id="ProtNLM"/>
    </source>
</evidence>
<evidence type="ECO:0000256" key="3">
    <source>
        <dbReference type="ARBA" id="ARBA00022729"/>
    </source>
</evidence>
<keyword evidence="4" id="KW-0106">Calcium</keyword>
<dbReference type="PANTHER" id="PTHR37467:SF1">
    <property type="entry name" value="EXPORTED CALCIUM-BINDING GLYCOPROTEIN"/>
    <property type="match status" value="1"/>
</dbReference>
<accession>A0A932ZSR8</accession>
<protein>
    <recommendedName>
        <fullName evidence="8">Calcium-binding protein</fullName>
    </recommendedName>
</protein>